<keyword evidence="10" id="KW-1185">Reference proteome</keyword>
<dbReference type="SUPFAM" id="SSF52540">
    <property type="entry name" value="P-loop containing nucleoside triphosphate hydrolases"/>
    <property type="match status" value="1"/>
</dbReference>
<evidence type="ECO:0000259" key="8">
    <source>
        <dbReference type="Pfam" id="PF00485"/>
    </source>
</evidence>
<dbReference type="Gene3D" id="3.40.50.300">
    <property type="entry name" value="P-loop containing nucleotide triphosphate hydrolases"/>
    <property type="match status" value="1"/>
</dbReference>
<evidence type="ECO:0000256" key="2">
    <source>
        <dbReference type="ARBA" id="ARBA00012042"/>
    </source>
</evidence>
<keyword evidence="4" id="KW-0547">Nucleotide-binding</keyword>
<organism evidence="9 10">
    <name type="scientific">Halovibrio salipaludis</name>
    <dbReference type="NCBI Taxonomy" id="2032626"/>
    <lineage>
        <taxon>Bacteria</taxon>
        <taxon>Pseudomonadati</taxon>
        <taxon>Pseudomonadota</taxon>
        <taxon>Gammaproteobacteria</taxon>
        <taxon>Oceanospirillales</taxon>
        <taxon>Halomonadaceae</taxon>
        <taxon>Halovibrio</taxon>
    </lineage>
</organism>
<accession>A0A2A2FB27</accession>
<dbReference type="Pfam" id="PF00485">
    <property type="entry name" value="PRK"/>
    <property type="match status" value="1"/>
</dbReference>
<dbReference type="GO" id="GO:0005524">
    <property type="term" value="F:ATP binding"/>
    <property type="evidence" value="ECO:0007669"/>
    <property type="project" value="UniProtKB-KW"/>
</dbReference>
<comment type="similarity">
    <text evidence="1">Belongs to the phosphoribulokinase family.</text>
</comment>
<dbReference type="PRINTS" id="PR00478">
    <property type="entry name" value="PHRIBLKINASE"/>
</dbReference>
<evidence type="ECO:0000256" key="6">
    <source>
        <dbReference type="ARBA" id="ARBA00022840"/>
    </source>
</evidence>
<sequence length="289" mass="32847">MSSQYPIIAVTGSSGAGTTTTGRAFRKLFVSEGLHAATVSGDSFHRYTREEMARVAERGDYGDFNHFSLEANHIDKLEALFQDFASTGTGQYREYVHDDDRELIAEGHEPGSFTPWQNLPADCDLLFYEGLHGGVQTEQHDVAGHVDLLIGVVPIVNLEWIQKIHRDTHHRGYSQDEVVETVINRMDDYVQDIVPQFSNTHINFQRVPTVDTSNPFVVREVPSADESMIVVHFRHYADVDFQRLLQMIPGSFMSRQDTLVIPGPKLPLAIDLILRPRILELMEHKRYAW</sequence>
<gene>
    <name evidence="9" type="ORF">CK501_00960</name>
</gene>
<dbReference type="OrthoDB" id="9773443at2"/>
<proteinExistence type="inferred from homology"/>
<dbReference type="EMBL" id="NSKD01000001">
    <property type="protein sequence ID" value="PAU81753.1"/>
    <property type="molecule type" value="Genomic_DNA"/>
</dbReference>
<dbReference type="Proteomes" id="UP000218896">
    <property type="component" value="Unassembled WGS sequence"/>
</dbReference>
<dbReference type="InterPro" id="IPR006082">
    <property type="entry name" value="PRK"/>
</dbReference>
<comment type="caution">
    <text evidence="9">The sequence shown here is derived from an EMBL/GenBank/DDBJ whole genome shotgun (WGS) entry which is preliminary data.</text>
</comment>
<keyword evidence="6" id="KW-0067">ATP-binding</keyword>
<evidence type="ECO:0000256" key="5">
    <source>
        <dbReference type="ARBA" id="ARBA00022777"/>
    </source>
</evidence>
<dbReference type="InterPro" id="IPR006083">
    <property type="entry name" value="PRK/URK"/>
</dbReference>
<name>A0A2A2FB27_9GAMM</name>
<dbReference type="EC" id="2.7.1.19" evidence="2"/>
<evidence type="ECO:0000256" key="4">
    <source>
        <dbReference type="ARBA" id="ARBA00022741"/>
    </source>
</evidence>
<reference evidence="9 10" key="1">
    <citation type="submission" date="2017-08" db="EMBL/GenBank/DDBJ databases">
        <title>Halovibrio sewagensis sp. nov., isolated from wastewater of high salinity.</title>
        <authorList>
            <person name="Dong X."/>
            <person name="Zhang G."/>
        </authorList>
    </citation>
    <scope>NUCLEOTIDE SEQUENCE [LARGE SCALE GENOMIC DNA]</scope>
    <source>
        <strain evidence="9 10">YL5-2</strain>
    </source>
</reference>
<evidence type="ECO:0000313" key="10">
    <source>
        <dbReference type="Proteomes" id="UP000218896"/>
    </source>
</evidence>
<comment type="catalytic activity">
    <reaction evidence="7">
        <text>D-ribulose 5-phosphate + ATP = D-ribulose 1,5-bisphosphate + ADP + H(+)</text>
        <dbReference type="Rhea" id="RHEA:19365"/>
        <dbReference type="ChEBI" id="CHEBI:15378"/>
        <dbReference type="ChEBI" id="CHEBI:30616"/>
        <dbReference type="ChEBI" id="CHEBI:57870"/>
        <dbReference type="ChEBI" id="CHEBI:58121"/>
        <dbReference type="ChEBI" id="CHEBI:456216"/>
        <dbReference type="EC" id="2.7.1.19"/>
    </reaction>
</comment>
<dbReference type="GO" id="GO:0005975">
    <property type="term" value="P:carbohydrate metabolic process"/>
    <property type="evidence" value="ECO:0007669"/>
    <property type="project" value="InterPro"/>
</dbReference>
<keyword evidence="3" id="KW-0808">Transferase</keyword>
<dbReference type="RefSeq" id="WP_095615856.1">
    <property type="nucleotide sequence ID" value="NZ_NSKD01000001.1"/>
</dbReference>
<dbReference type="GO" id="GO:0008974">
    <property type="term" value="F:phosphoribulokinase activity"/>
    <property type="evidence" value="ECO:0007669"/>
    <property type="project" value="UniProtKB-EC"/>
</dbReference>
<feature type="domain" description="Phosphoribulokinase/uridine kinase" evidence="8">
    <location>
        <begin position="7"/>
        <end position="213"/>
    </location>
</feature>
<dbReference type="InterPro" id="IPR027417">
    <property type="entry name" value="P-loop_NTPase"/>
</dbReference>
<dbReference type="NCBIfam" id="NF011997">
    <property type="entry name" value="PRK15453.1"/>
    <property type="match status" value="1"/>
</dbReference>
<evidence type="ECO:0000256" key="3">
    <source>
        <dbReference type="ARBA" id="ARBA00022679"/>
    </source>
</evidence>
<evidence type="ECO:0000256" key="7">
    <source>
        <dbReference type="ARBA" id="ARBA00047663"/>
    </source>
</evidence>
<evidence type="ECO:0000313" key="9">
    <source>
        <dbReference type="EMBL" id="PAU81753.1"/>
    </source>
</evidence>
<dbReference type="AlphaFoldDB" id="A0A2A2FB27"/>
<evidence type="ECO:0000256" key="1">
    <source>
        <dbReference type="ARBA" id="ARBA00009719"/>
    </source>
</evidence>
<protein>
    <recommendedName>
        <fullName evidence="2">phosphoribulokinase</fullName>
        <ecNumber evidence="2">2.7.1.19</ecNumber>
    </recommendedName>
</protein>
<keyword evidence="5 9" id="KW-0418">Kinase</keyword>